<sequence>MKCILGMVALLLLAASCSNKKENTETSEELLEIIHRVNQRYQSMHKPQVRSFWDNAVYHTGNMEVCALTGNKDYLQYSIDWADYNQWKGATSNNKAEWRSTYGESPEYVLFGDWQVCFQTYADLYKLDPDTIKIARAREVMEYQMSTSKLDYWHWVDALYMVMPVMVKMYDITKNPLYLEKLHQYLTVTDSIMYDREVGLYYRDAKYPYPFHKTINGKKDFWSRGDGWAFAAFAKVLKQLPAEDKYREEYITRFQTMAKSIAACQQPEGYWTRSLIDPEQAPGPETSGTALFTYGFLWGINNGLLNADIYSPIVEKAWNYLKTTALQADGKIGYIQPVGEKAIPGQVVDANSCFNFGIGAFLLAACERVRFLQ</sequence>
<dbReference type="Proteomes" id="UP000470777">
    <property type="component" value="Unassembled WGS sequence"/>
</dbReference>
<evidence type="ECO:0000313" key="6">
    <source>
        <dbReference type="EMBL" id="KAB6663985.1"/>
    </source>
</evidence>
<dbReference type="EMBL" id="QRKA01000008">
    <property type="protein sequence ID" value="RHH81122.1"/>
    <property type="molecule type" value="Genomic_DNA"/>
</dbReference>
<dbReference type="InterPro" id="IPR010905">
    <property type="entry name" value="Glyco_hydro_88"/>
</dbReference>
<feature type="chain" id="PRO_5044057157" evidence="2">
    <location>
        <begin position="21"/>
        <end position="373"/>
    </location>
</feature>
<reference evidence="4 14" key="4">
    <citation type="submission" date="2019-10" db="EMBL/GenBank/DDBJ databases">
        <title>Genome Sequence and Assembly of iSURF_14.</title>
        <authorList>
            <person name="Wucher B.R."/>
            <person name="Ruoff K.L."/>
            <person name="Price C.E."/>
            <person name="Valls R.R."/>
            <person name="O'Toole G.A."/>
        </authorList>
    </citation>
    <scope>NUCLEOTIDE SEQUENCE [LARGE SCALE GENOMIC DNA]</scope>
    <source>
        <strain evidence="4 14">ANK132K_3B</strain>
    </source>
</reference>
<dbReference type="EC" id="3.2.1.172" evidence="3"/>
<dbReference type="EMBL" id="WCIF01000011">
    <property type="protein sequence ID" value="KAB5437259.1"/>
    <property type="molecule type" value="Genomic_DNA"/>
</dbReference>
<dbReference type="InterPro" id="IPR008928">
    <property type="entry name" value="6-hairpin_glycosidase_sf"/>
</dbReference>
<evidence type="ECO:0000313" key="5">
    <source>
        <dbReference type="EMBL" id="KAB6575062.1"/>
    </source>
</evidence>
<evidence type="ECO:0000313" key="11">
    <source>
        <dbReference type="Proteomes" id="UP000095333"/>
    </source>
</evidence>
<dbReference type="InterPro" id="IPR052043">
    <property type="entry name" value="PolySaccharide_Degr_Enz"/>
</dbReference>
<keyword evidence="2" id="KW-0732">Signal</keyword>
<dbReference type="EMBL" id="WCZV01000005">
    <property type="protein sequence ID" value="KAB6701812.1"/>
    <property type="molecule type" value="Genomic_DNA"/>
</dbReference>
<evidence type="ECO:0000313" key="12">
    <source>
        <dbReference type="Proteomes" id="UP000283713"/>
    </source>
</evidence>
<dbReference type="Proteomes" id="UP000095333">
    <property type="component" value="Unassembled WGS sequence"/>
</dbReference>
<gene>
    <name evidence="3" type="primary">yteR_6</name>
    <name evidence="10" type="ORF">DW193_07080</name>
    <name evidence="3" type="ORF">ERS852457_01415</name>
    <name evidence="4" type="ORF">F9Z94_10955</name>
    <name evidence="8" type="ORF">GAY17_05515</name>
    <name evidence="5" type="ORF">GAY76_06410</name>
    <name evidence="6" type="ORF">GAZ76_00555</name>
    <name evidence="7" type="ORF">GAZ92_02090</name>
    <name evidence="9" type="ORF">HUV05_08870</name>
</gene>
<evidence type="ECO:0000313" key="10">
    <source>
        <dbReference type="EMBL" id="RHH81122.1"/>
    </source>
</evidence>
<dbReference type="InterPro" id="IPR012341">
    <property type="entry name" value="6hp_glycosidase-like_sf"/>
</dbReference>
<dbReference type="AlphaFoldDB" id="A0A174CNY6"/>
<dbReference type="EMBL" id="WDAX01000011">
    <property type="protein sequence ID" value="KAB6575062.1"/>
    <property type="molecule type" value="Genomic_DNA"/>
</dbReference>
<dbReference type="Proteomes" id="UP000437380">
    <property type="component" value="Unassembled WGS sequence"/>
</dbReference>
<evidence type="ECO:0000313" key="9">
    <source>
        <dbReference type="EMBL" id="NVB73629.1"/>
    </source>
</evidence>
<evidence type="ECO:0000313" key="16">
    <source>
        <dbReference type="Proteomes" id="UP000470777"/>
    </source>
</evidence>
<dbReference type="EMBL" id="WCZY01000002">
    <property type="protein sequence ID" value="KAB6696410.1"/>
    <property type="molecule type" value="Genomic_DNA"/>
</dbReference>
<organism evidence="3 11">
    <name type="scientific">Phocaeicola vulgatus</name>
    <name type="common">Bacteroides vulgatus</name>
    <dbReference type="NCBI Taxonomy" id="821"/>
    <lineage>
        <taxon>Bacteria</taxon>
        <taxon>Pseudomonadati</taxon>
        <taxon>Bacteroidota</taxon>
        <taxon>Bacteroidia</taxon>
        <taxon>Bacteroidales</taxon>
        <taxon>Bacteroidaceae</taxon>
        <taxon>Phocaeicola</taxon>
    </lineage>
</organism>
<dbReference type="OMA" id="NDYWWWA"/>
<keyword evidence="3" id="KW-0326">Glycosidase</keyword>
<dbReference type="Proteomes" id="UP000462922">
    <property type="component" value="Unassembled WGS sequence"/>
</dbReference>
<evidence type="ECO:0000313" key="14">
    <source>
        <dbReference type="Proteomes" id="UP000462885"/>
    </source>
</evidence>
<feature type="signal peptide" evidence="2">
    <location>
        <begin position="1"/>
        <end position="20"/>
    </location>
</feature>
<dbReference type="Proteomes" id="UP000283713">
    <property type="component" value="Unassembled WGS sequence"/>
</dbReference>
<evidence type="ECO:0000313" key="4">
    <source>
        <dbReference type="EMBL" id="KAB5437259.1"/>
    </source>
</evidence>
<dbReference type="GO" id="GO:0005975">
    <property type="term" value="P:carbohydrate metabolic process"/>
    <property type="evidence" value="ECO:0007669"/>
    <property type="project" value="InterPro"/>
</dbReference>
<accession>A0A174CNY6</accession>
<dbReference type="Proteomes" id="UP000462885">
    <property type="component" value="Unassembled WGS sequence"/>
</dbReference>
<reference evidence="9 18" key="6">
    <citation type="submission" date="2020-07" db="EMBL/GenBank/DDBJ databases">
        <title>Bacterial metabolism rescues the inhibition of intestinal drug absorption by food and drug additives.</title>
        <authorList>
            <person name="Zou L."/>
            <person name="Spanogiannopoulos P."/>
            <person name="Chien H.-C."/>
            <person name="Pieper L.M."/>
            <person name="Cai W."/>
            <person name="Khuri N."/>
            <person name="Pottel J."/>
            <person name="Vora B."/>
            <person name="Ni Z."/>
            <person name="Tsakalozou E."/>
            <person name="Zhang W."/>
            <person name="Shoichet B.K."/>
            <person name="Giacomini K.M."/>
            <person name="Turnbaugh P.J."/>
        </authorList>
    </citation>
    <scope>NUCLEOTIDE SEQUENCE [LARGE SCALE GENOMIC DNA]</scope>
    <source>
        <strain evidence="9 18">B33</strain>
    </source>
</reference>
<dbReference type="Proteomes" id="UP000524321">
    <property type="component" value="Unassembled WGS sequence"/>
</dbReference>
<dbReference type="GeneID" id="5302749"/>
<reference evidence="9 18" key="5">
    <citation type="submission" date="2020-04" db="EMBL/GenBank/DDBJ databases">
        <authorList>
            <person name="Pieper L."/>
        </authorList>
    </citation>
    <scope>NUCLEOTIDE SEQUENCE [LARGE SCALE GENOMIC DNA]</scope>
    <source>
        <strain evidence="9 18">B33</strain>
    </source>
</reference>
<dbReference type="PROSITE" id="PS51257">
    <property type="entry name" value="PROKAR_LIPOPROTEIN"/>
    <property type="match status" value="1"/>
</dbReference>
<evidence type="ECO:0000256" key="1">
    <source>
        <dbReference type="ARBA" id="ARBA00022801"/>
    </source>
</evidence>
<evidence type="ECO:0000256" key="2">
    <source>
        <dbReference type="SAM" id="SignalP"/>
    </source>
</evidence>
<evidence type="ECO:0000313" key="7">
    <source>
        <dbReference type="EMBL" id="KAB6696410.1"/>
    </source>
</evidence>
<evidence type="ECO:0000313" key="3">
    <source>
        <dbReference type="EMBL" id="CUO13879.1"/>
    </source>
</evidence>
<dbReference type="GO" id="GO:0102211">
    <property type="term" value="F:unsaturated rhamnogalacturonyl hydrolase activity"/>
    <property type="evidence" value="ECO:0007669"/>
    <property type="project" value="UniProtKB-EC"/>
</dbReference>
<name>A0A174CNY6_PHOVU</name>
<dbReference type="RefSeq" id="WP_011965328.1">
    <property type="nucleotide sequence ID" value="NZ_CAXSLB010000005.1"/>
</dbReference>
<reference evidence="10 12" key="2">
    <citation type="submission" date="2018-08" db="EMBL/GenBank/DDBJ databases">
        <title>A genome reference for cultivated species of the human gut microbiota.</title>
        <authorList>
            <person name="Zou Y."/>
            <person name="Xue W."/>
            <person name="Luo G."/>
        </authorList>
    </citation>
    <scope>NUCLEOTIDE SEQUENCE [LARGE SCALE GENOMIC DNA]</scope>
    <source>
        <strain evidence="10 12">AM16-6</strain>
    </source>
</reference>
<dbReference type="Gene3D" id="1.50.10.10">
    <property type="match status" value="1"/>
</dbReference>
<dbReference type="Proteomes" id="UP000470952">
    <property type="component" value="Unassembled WGS sequence"/>
</dbReference>
<evidence type="ECO:0000313" key="18">
    <source>
        <dbReference type="Proteomes" id="UP000524321"/>
    </source>
</evidence>
<dbReference type="SUPFAM" id="SSF48208">
    <property type="entry name" value="Six-hairpin glycosidases"/>
    <property type="match status" value="1"/>
</dbReference>
<evidence type="ECO:0000313" key="13">
    <source>
        <dbReference type="Proteomes" id="UP000437380"/>
    </source>
</evidence>
<evidence type="ECO:0000313" key="17">
    <source>
        <dbReference type="Proteomes" id="UP000470952"/>
    </source>
</evidence>
<reference evidence="3 11" key="1">
    <citation type="submission" date="2015-09" db="EMBL/GenBank/DDBJ databases">
        <authorList>
            <consortium name="Pathogen Informatics"/>
        </authorList>
    </citation>
    <scope>NUCLEOTIDE SEQUENCE [LARGE SCALE GENOMIC DNA]</scope>
    <source>
        <strain evidence="3 11">2789STDY5834842</strain>
    </source>
</reference>
<dbReference type="PANTHER" id="PTHR33886">
    <property type="entry name" value="UNSATURATED RHAMNOGALACTURONAN HYDROLASE (EUROFUNG)"/>
    <property type="match status" value="1"/>
</dbReference>
<evidence type="ECO:0000313" key="8">
    <source>
        <dbReference type="EMBL" id="KAB6701812.1"/>
    </source>
</evidence>
<protein>
    <submittedName>
        <fullName evidence="4">Glycoside hydrolase family 88 protein</fullName>
    </submittedName>
    <submittedName>
        <fullName evidence="3">Glycosyl hydrolase family protein</fullName>
        <ecNumber evidence="3">3.2.1.172</ecNumber>
    </submittedName>
</protein>
<dbReference type="DNASU" id="5302749"/>
<dbReference type="EMBL" id="JABWDJ010000027">
    <property type="protein sequence ID" value="NVB73629.1"/>
    <property type="molecule type" value="Genomic_DNA"/>
</dbReference>
<keyword evidence="1 3" id="KW-0378">Hydrolase</keyword>
<proteinExistence type="predicted"/>
<dbReference type="SMR" id="A0A174CNY6"/>
<dbReference type="PANTHER" id="PTHR33886:SF8">
    <property type="entry name" value="UNSATURATED RHAMNOGALACTURONAN HYDROLASE (EUROFUNG)"/>
    <property type="match status" value="1"/>
</dbReference>
<dbReference type="Pfam" id="PF07470">
    <property type="entry name" value="Glyco_hydro_88"/>
    <property type="match status" value="1"/>
</dbReference>
<dbReference type="EMBL" id="CYZI01000005">
    <property type="protein sequence ID" value="CUO13879.1"/>
    <property type="molecule type" value="Genomic_DNA"/>
</dbReference>
<evidence type="ECO:0000313" key="15">
    <source>
        <dbReference type="Proteomes" id="UP000462922"/>
    </source>
</evidence>
<reference evidence="13 15" key="3">
    <citation type="journal article" date="2019" name="Nat. Med.">
        <title>A library of human gut bacterial isolates paired with longitudinal multiomics data enables mechanistic microbiome research.</title>
        <authorList>
            <person name="Poyet M."/>
            <person name="Groussin M."/>
            <person name="Gibbons S.M."/>
            <person name="Avila-Pacheco J."/>
            <person name="Jiang X."/>
            <person name="Kearney S.M."/>
            <person name="Perrotta A.R."/>
            <person name="Berdy B."/>
            <person name="Zhao S."/>
            <person name="Lieberman T.D."/>
            <person name="Swanson P.K."/>
            <person name="Smith M."/>
            <person name="Roesemann S."/>
            <person name="Alexander J.E."/>
            <person name="Rich S.A."/>
            <person name="Livny J."/>
            <person name="Vlamakis H."/>
            <person name="Clish C."/>
            <person name="Bullock K."/>
            <person name="Deik A."/>
            <person name="Scott J."/>
            <person name="Pierce K.A."/>
            <person name="Xavier R.J."/>
            <person name="Alm E.J."/>
        </authorList>
    </citation>
    <scope>NUCLEOTIDE SEQUENCE [LARGE SCALE GENOMIC DNA]</scope>
    <source>
        <strain evidence="5 15">BIOML-A110</strain>
        <strain evidence="8 13">BIOML-A82</strain>
        <strain evidence="7 16">BIOML-A85</strain>
        <strain evidence="6 17">BIOML-A93</strain>
    </source>
</reference>
<dbReference type="EMBL" id="WDAG01000001">
    <property type="protein sequence ID" value="KAB6663985.1"/>
    <property type="molecule type" value="Genomic_DNA"/>
</dbReference>